<dbReference type="EMBL" id="CP001472">
    <property type="protein sequence ID" value="ACO33088.1"/>
    <property type="molecule type" value="Genomic_DNA"/>
</dbReference>
<dbReference type="Proteomes" id="UP000002207">
    <property type="component" value="Chromosome"/>
</dbReference>
<reference evidence="2 3" key="1">
    <citation type="journal article" date="2009" name="Appl. Environ. Microbiol.">
        <title>Three genomes from the phylum Acidobacteria provide insight into the lifestyles of these microorganisms in soils.</title>
        <authorList>
            <person name="Ward N.L."/>
            <person name="Challacombe J.F."/>
            <person name="Janssen P.H."/>
            <person name="Henrissat B."/>
            <person name="Coutinho P.M."/>
            <person name="Wu M."/>
            <person name="Xie G."/>
            <person name="Haft D.H."/>
            <person name="Sait M."/>
            <person name="Badger J."/>
            <person name="Barabote R.D."/>
            <person name="Bradley B."/>
            <person name="Brettin T.S."/>
            <person name="Brinkac L.M."/>
            <person name="Bruce D."/>
            <person name="Creasy T."/>
            <person name="Daugherty S.C."/>
            <person name="Davidsen T.M."/>
            <person name="DeBoy R.T."/>
            <person name="Detter J.C."/>
            <person name="Dodson R.J."/>
            <person name="Durkin A.S."/>
            <person name="Ganapathy A."/>
            <person name="Gwinn-Giglio M."/>
            <person name="Han C.S."/>
            <person name="Khouri H."/>
            <person name="Kiss H."/>
            <person name="Kothari S.P."/>
            <person name="Madupu R."/>
            <person name="Nelson K.E."/>
            <person name="Nelson W.C."/>
            <person name="Paulsen I."/>
            <person name="Penn K."/>
            <person name="Ren Q."/>
            <person name="Rosovitz M.J."/>
            <person name="Selengut J.D."/>
            <person name="Shrivastava S."/>
            <person name="Sullivan S.A."/>
            <person name="Tapia R."/>
            <person name="Thompson L.S."/>
            <person name="Watkins K.L."/>
            <person name="Yang Q."/>
            <person name="Yu C."/>
            <person name="Zafar N."/>
            <person name="Zhou L."/>
            <person name="Kuske C.R."/>
        </authorList>
    </citation>
    <scope>NUCLEOTIDE SEQUENCE [LARGE SCALE GENOMIC DNA]</scope>
    <source>
        <strain evidence="3">ATCC 51196 / DSM 11244 / BCRC 80197 / JCM 7670 / NBRC 15755 / NCIMB 13165 / 161</strain>
    </source>
</reference>
<accession>C1F4Q7</accession>
<name>C1F4Q7_ACIC5</name>
<dbReference type="KEGG" id="aca:ACP_1178"/>
<dbReference type="HOGENOM" id="CLU_114135_0_0_0"/>
<organism evidence="2 3">
    <name type="scientific">Acidobacterium capsulatum (strain ATCC 51196 / DSM 11244 / BCRC 80197 / JCM 7670 / NBRC 15755 / NCIMB 13165 / 161)</name>
    <dbReference type="NCBI Taxonomy" id="240015"/>
    <lineage>
        <taxon>Bacteria</taxon>
        <taxon>Pseudomonadati</taxon>
        <taxon>Acidobacteriota</taxon>
        <taxon>Terriglobia</taxon>
        <taxon>Terriglobales</taxon>
        <taxon>Acidobacteriaceae</taxon>
        <taxon>Acidobacterium</taxon>
    </lineage>
</organism>
<feature type="chain" id="PRO_5002909297" description="Outer membrane protein beta-barrel domain-containing protein" evidence="1">
    <location>
        <begin position="22"/>
        <end position="202"/>
    </location>
</feature>
<dbReference type="OrthoDB" id="116075at2"/>
<dbReference type="eggNOG" id="COG2885">
    <property type="taxonomic scope" value="Bacteria"/>
</dbReference>
<proteinExistence type="predicted"/>
<dbReference type="RefSeq" id="WP_015896328.1">
    <property type="nucleotide sequence ID" value="NC_012483.1"/>
</dbReference>
<evidence type="ECO:0000313" key="3">
    <source>
        <dbReference type="Proteomes" id="UP000002207"/>
    </source>
</evidence>
<feature type="signal peptide" evidence="1">
    <location>
        <begin position="1"/>
        <end position="21"/>
    </location>
</feature>
<protein>
    <recommendedName>
        <fullName evidence="4">Outer membrane protein beta-barrel domain-containing protein</fullName>
    </recommendedName>
</protein>
<keyword evidence="1" id="KW-0732">Signal</keyword>
<keyword evidence="3" id="KW-1185">Reference proteome</keyword>
<dbReference type="AlphaFoldDB" id="C1F4Q7"/>
<gene>
    <name evidence="2" type="ordered locus">ACP_1178</name>
</gene>
<evidence type="ECO:0000256" key="1">
    <source>
        <dbReference type="SAM" id="SignalP"/>
    </source>
</evidence>
<dbReference type="InParanoid" id="C1F4Q7"/>
<evidence type="ECO:0000313" key="2">
    <source>
        <dbReference type="EMBL" id="ACO33088.1"/>
    </source>
</evidence>
<evidence type="ECO:0008006" key="4">
    <source>
        <dbReference type="Google" id="ProtNLM"/>
    </source>
</evidence>
<dbReference type="STRING" id="240015.ACP_1178"/>
<sequence length="202" mass="21695">MLRRVTAAALLAGLMTLAAHAQSAPQQPRRFHLPPVDLAVTYDAERGKIAASNCGCFWFQGGGVNSSITLWHGLGFAADISGGRASEISPGISLSKVNFLFGPRYTWQVPHFPIAHHAPSLFGEFLFGAAHAYGTVIPSASGGSSHATAFAYQTGGGLNLWLAPHFGLRALELDYVHSQLPNNSNSSQNDFRLATGFVWRFR</sequence>